<name>A0ABC8Y4L4_9POAL</name>
<dbReference type="GO" id="GO:0006353">
    <property type="term" value="P:DNA-templated transcription termination"/>
    <property type="evidence" value="ECO:0007669"/>
    <property type="project" value="UniProtKB-KW"/>
</dbReference>
<dbReference type="Gene3D" id="1.25.70.10">
    <property type="entry name" value="Transcription termination factor 3, mitochondrial"/>
    <property type="match status" value="1"/>
</dbReference>
<organism evidence="4 5">
    <name type="scientific">Urochloa decumbens</name>
    <dbReference type="NCBI Taxonomy" id="240449"/>
    <lineage>
        <taxon>Eukaryota</taxon>
        <taxon>Viridiplantae</taxon>
        <taxon>Streptophyta</taxon>
        <taxon>Embryophyta</taxon>
        <taxon>Tracheophyta</taxon>
        <taxon>Spermatophyta</taxon>
        <taxon>Magnoliopsida</taxon>
        <taxon>Liliopsida</taxon>
        <taxon>Poales</taxon>
        <taxon>Poaceae</taxon>
        <taxon>PACMAD clade</taxon>
        <taxon>Panicoideae</taxon>
        <taxon>Panicodae</taxon>
        <taxon>Paniceae</taxon>
        <taxon>Melinidinae</taxon>
        <taxon>Urochloa</taxon>
    </lineage>
</organism>
<evidence type="ECO:0000256" key="3">
    <source>
        <dbReference type="ARBA" id="ARBA00022946"/>
    </source>
</evidence>
<dbReference type="SMART" id="SM00733">
    <property type="entry name" value="Mterf"/>
    <property type="match status" value="6"/>
</dbReference>
<keyword evidence="2" id="KW-0804">Transcription</keyword>
<keyword evidence="5" id="KW-1185">Reference proteome</keyword>
<dbReference type="Proteomes" id="UP001497457">
    <property type="component" value="Chromosome 16b"/>
</dbReference>
<evidence type="ECO:0000256" key="2">
    <source>
        <dbReference type="ARBA" id="ARBA00022472"/>
    </source>
</evidence>
<dbReference type="EMBL" id="OZ075126">
    <property type="protein sequence ID" value="CAL4938096.1"/>
    <property type="molecule type" value="Genomic_DNA"/>
</dbReference>
<gene>
    <name evidence="4" type="ORF">URODEC1_LOCUS30987</name>
</gene>
<comment type="similarity">
    <text evidence="1">Belongs to the mTERF family.</text>
</comment>
<proteinExistence type="inferred from homology"/>
<keyword evidence="3" id="KW-0809">Transit peptide</keyword>
<keyword evidence="2" id="KW-0806">Transcription termination</keyword>
<dbReference type="FunFam" id="1.25.70.10:FF:000001">
    <property type="entry name" value="Mitochondrial transcription termination factor-like"/>
    <property type="match status" value="1"/>
</dbReference>
<evidence type="ECO:0000313" key="4">
    <source>
        <dbReference type="EMBL" id="CAL4938096.1"/>
    </source>
</evidence>
<protein>
    <submittedName>
        <fullName evidence="4">Uncharacterized protein</fullName>
    </submittedName>
</protein>
<reference evidence="4" key="1">
    <citation type="submission" date="2024-10" db="EMBL/GenBank/DDBJ databases">
        <authorList>
            <person name="Ryan C."/>
        </authorList>
    </citation>
    <scope>NUCLEOTIDE SEQUENCE [LARGE SCALE GENOMIC DNA]</scope>
</reference>
<dbReference type="InterPro" id="IPR038538">
    <property type="entry name" value="MTERF_sf"/>
</dbReference>
<accession>A0ABC8Y4L4</accession>
<dbReference type="Pfam" id="PF02536">
    <property type="entry name" value="mTERF"/>
    <property type="match status" value="1"/>
</dbReference>
<sequence>MFASICRRRLLRFRQIPSAAGTDLSRRPNPIDALLSHGYSSSALAGIPLSKPPCPATVSYLVSCGLSPAAAAASKLRIRSTDKADAVRALLRSYGFTDADIAEMVRRTPVLLILDPDRILRPKLDLFASLGVSPRRLSTTPHLILCSLDNHLVPCIQFLRGVLGTESHIRDAISRAPRGLLASLEKNMRPTVATLRRLGLPDQSISKLIAVEMCVFMFSPDRISQIFEDLKSFDLSVTGTGFANGFRVLCRLNRENWLRKLALYRSFGVSEGDLLKAFKKHPTMVLLSEEIITKKLHFYLDELKLELSDVMGQPVIMGYSLEKSIIPRCAVLSVLMREGKIEPNIKLITALLGSTKKFSDKYVLRFAHNVPDVVKAYEDCMFAIILASKACCDFPKCSALMPGYPSCMARRAAMSSGIQTETKKEEECKH</sequence>
<keyword evidence="2" id="KW-0805">Transcription regulation</keyword>
<dbReference type="PANTHER" id="PTHR13068:SF181">
    <property type="entry name" value="MTERF TRANSCRIPTION FACTOR"/>
    <property type="match status" value="1"/>
</dbReference>
<dbReference type="InterPro" id="IPR003690">
    <property type="entry name" value="MTERF"/>
</dbReference>
<dbReference type="AlphaFoldDB" id="A0ABC8Y4L4"/>
<evidence type="ECO:0000313" key="5">
    <source>
        <dbReference type="Proteomes" id="UP001497457"/>
    </source>
</evidence>
<dbReference type="PANTHER" id="PTHR13068">
    <property type="entry name" value="CGI-12 PROTEIN-RELATED"/>
    <property type="match status" value="1"/>
</dbReference>
<evidence type="ECO:0000256" key="1">
    <source>
        <dbReference type="ARBA" id="ARBA00007692"/>
    </source>
</evidence>